<dbReference type="NCBIfam" id="TIGR00978">
    <property type="entry name" value="asd_EA"/>
    <property type="match status" value="1"/>
</dbReference>
<dbReference type="PANTHER" id="PTHR46718:SF1">
    <property type="entry name" value="ASPARTATE-SEMIALDEHYDE DEHYDROGENASE"/>
    <property type="match status" value="1"/>
</dbReference>
<dbReference type="CDD" id="cd02315">
    <property type="entry name" value="ScASADH_like_N"/>
    <property type="match status" value="1"/>
</dbReference>
<dbReference type="GO" id="GO:0009088">
    <property type="term" value="P:threonine biosynthetic process"/>
    <property type="evidence" value="ECO:0007669"/>
    <property type="project" value="UniProtKB-ARBA"/>
</dbReference>
<gene>
    <name evidence="6" type="ORF">METZ01_LOCUS103107</name>
</gene>
<dbReference type="InterPro" id="IPR005676">
    <property type="entry name" value="Asp_semi-ald_DH_pep-lack"/>
</dbReference>
<dbReference type="CDD" id="cd18130">
    <property type="entry name" value="ASADH_C_arch_fung_like"/>
    <property type="match status" value="1"/>
</dbReference>
<evidence type="ECO:0000256" key="3">
    <source>
        <dbReference type="ARBA" id="ARBA00023002"/>
    </source>
</evidence>
<dbReference type="NCBIfam" id="NF006416">
    <property type="entry name" value="PRK08664.1"/>
    <property type="match status" value="1"/>
</dbReference>
<keyword evidence="2" id="KW-0521">NADP</keyword>
<sequence>MVDDRIPVGVLGATGTVGRKLVELLTGHPWFRLAEVCGSSSSSGEILARGWNSAGGESASAAPESLRLKDPDSPWESPILFSALPASAAREQEIRLVECGHILVSNASVHRMRPDVPLIIPEINSHHLEIITRQAWEGSLITNPNCAVAALALALAPLHEVFGVKQVVTTSFQAISGAGTPGPPAGSLLDNVLPLIRGEEEKFTGEPQKILGRIEDGVISSADFPVSASCTRVSVSDGHLLSVSVALAGEPSPESVTKVMAGYRGSCASLNLPSTPTKPLEVMPGEDRPQPRLDRNRGDGMTATVGRIRQCEVLDVKFFVLVHNLVRGAAGAALLNAELCQAEGLVVTAR</sequence>
<dbReference type="InterPro" id="IPR036291">
    <property type="entry name" value="NAD(P)-bd_dom_sf"/>
</dbReference>
<comment type="similarity">
    <text evidence="1">Belongs to the aspartate-semialdehyde dehydrogenase family.</text>
</comment>
<evidence type="ECO:0000256" key="2">
    <source>
        <dbReference type="ARBA" id="ARBA00022857"/>
    </source>
</evidence>
<dbReference type="SMART" id="SM00859">
    <property type="entry name" value="Semialdhyde_dh"/>
    <property type="match status" value="1"/>
</dbReference>
<dbReference type="SUPFAM" id="SSF55347">
    <property type="entry name" value="Glyceraldehyde-3-phosphate dehydrogenase-like, C-terminal domain"/>
    <property type="match status" value="1"/>
</dbReference>
<dbReference type="Gene3D" id="3.30.360.10">
    <property type="entry name" value="Dihydrodipicolinate Reductase, domain 2"/>
    <property type="match status" value="1"/>
</dbReference>
<evidence type="ECO:0000313" key="6">
    <source>
        <dbReference type="EMBL" id="SVA50253.1"/>
    </source>
</evidence>
<evidence type="ECO:0000256" key="4">
    <source>
        <dbReference type="SAM" id="MobiDB-lite"/>
    </source>
</evidence>
<dbReference type="AlphaFoldDB" id="A0A381WEA0"/>
<dbReference type="Pfam" id="PF01118">
    <property type="entry name" value="Semialdhyde_dh"/>
    <property type="match status" value="1"/>
</dbReference>
<dbReference type="PIRSF" id="PIRSF000148">
    <property type="entry name" value="ASA_dh"/>
    <property type="match status" value="1"/>
</dbReference>
<dbReference type="Gene3D" id="3.40.50.720">
    <property type="entry name" value="NAD(P)-binding Rossmann-like Domain"/>
    <property type="match status" value="1"/>
</dbReference>
<feature type="domain" description="Semialdehyde dehydrogenase NAD-binding" evidence="5">
    <location>
        <begin position="7"/>
        <end position="131"/>
    </location>
</feature>
<dbReference type="GO" id="GO:0050661">
    <property type="term" value="F:NADP binding"/>
    <property type="evidence" value="ECO:0007669"/>
    <property type="project" value="InterPro"/>
</dbReference>
<dbReference type="GO" id="GO:0009086">
    <property type="term" value="P:methionine biosynthetic process"/>
    <property type="evidence" value="ECO:0007669"/>
    <property type="project" value="TreeGrafter"/>
</dbReference>
<evidence type="ECO:0000259" key="5">
    <source>
        <dbReference type="SMART" id="SM00859"/>
    </source>
</evidence>
<dbReference type="InterPro" id="IPR012280">
    <property type="entry name" value="Semialdhyde_DH_dimer_dom"/>
</dbReference>
<dbReference type="SUPFAM" id="SSF51735">
    <property type="entry name" value="NAD(P)-binding Rossmann-fold domains"/>
    <property type="match status" value="1"/>
</dbReference>
<dbReference type="GO" id="GO:0051287">
    <property type="term" value="F:NAD binding"/>
    <property type="evidence" value="ECO:0007669"/>
    <property type="project" value="InterPro"/>
</dbReference>
<protein>
    <recommendedName>
        <fullName evidence="5">Semialdehyde dehydrogenase NAD-binding domain-containing protein</fullName>
    </recommendedName>
</protein>
<keyword evidence="3" id="KW-0560">Oxidoreductase</keyword>
<proteinExistence type="inferred from homology"/>
<dbReference type="Pfam" id="PF02774">
    <property type="entry name" value="Semialdhyde_dhC"/>
    <property type="match status" value="1"/>
</dbReference>
<dbReference type="PANTHER" id="PTHR46718">
    <property type="entry name" value="ASPARTATE-SEMIALDEHYDE DEHYDROGENASE"/>
    <property type="match status" value="1"/>
</dbReference>
<feature type="region of interest" description="Disordered" evidence="4">
    <location>
        <begin position="275"/>
        <end position="300"/>
    </location>
</feature>
<evidence type="ECO:0000256" key="1">
    <source>
        <dbReference type="ARBA" id="ARBA00010584"/>
    </source>
</evidence>
<dbReference type="GO" id="GO:0046983">
    <property type="term" value="F:protein dimerization activity"/>
    <property type="evidence" value="ECO:0007669"/>
    <property type="project" value="InterPro"/>
</dbReference>
<dbReference type="GO" id="GO:0004073">
    <property type="term" value="F:aspartate-semialdehyde dehydrogenase activity"/>
    <property type="evidence" value="ECO:0007669"/>
    <property type="project" value="UniProtKB-ARBA"/>
</dbReference>
<accession>A0A381WEA0</accession>
<organism evidence="6">
    <name type="scientific">marine metagenome</name>
    <dbReference type="NCBI Taxonomy" id="408172"/>
    <lineage>
        <taxon>unclassified sequences</taxon>
        <taxon>metagenomes</taxon>
        <taxon>ecological metagenomes</taxon>
    </lineage>
</organism>
<feature type="compositionally biased region" description="Basic and acidic residues" evidence="4">
    <location>
        <begin position="285"/>
        <end position="298"/>
    </location>
</feature>
<dbReference type="EMBL" id="UINC01011379">
    <property type="protein sequence ID" value="SVA50253.1"/>
    <property type="molecule type" value="Genomic_DNA"/>
</dbReference>
<dbReference type="InterPro" id="IPR051823">
    <property type="entry name" value="ASADH-related"/>
</dbReference>
<name>A0A381WEA0_9ZZZZ</name>
<reference evidence="6" key="1">
    <citation type="submission" date="2018-05" db="EMBL/GenBank/DDBJ databases">
        <authorList>
            <person name="Lanie J.A."/>
            <person name="Ng W.-L."/>
            <person name="Kazmierczak K.M."/>
            <person name="Andrzejewski T.M."/>
            <person name="Davidsen T.M."/>
            <person name="Wayne K.J."/>
            <person name="Tettelin H."/>
            <person name="Glass J.I."/>
            <person name="Rusch D."/>
            <person name="Podicherti R."/>
            <person name="Tsui H.-C.T."/>
            <person name="Winkler M.E."/>
        </authorList>
    </citation>
    <scope>NUCLEOTIDE SEQUENCE</scope>
</reference>
<dbReference type="InterPro" id="IPR000534">
    <property type="entry name" value="Semialdehyde_DH_NAD-bd"/>
</dbReference>